<keyword evidence="3" id="KW-1185">Reference proteome</keyword>
<dbReference type="PANTHER" id="PTHR37305">
    <property type="entry name" value="INTEGRAL MEMBRANE PROTEIN-RELATED"/>
    <property type="match status" value="1"/>
</dbReference>
<evidence type="ECO:0000256" key="1">
    <source>
        <dbReference type="SAM" id="Phobius"/>
    </source>
</evidence>
<evidence type="ECO:0000313" key="2">
    <source>
        <dbReference type="EMBL" id="WLR42422.1"/>
    </source>
</evidence>
<feature type="transmembrane region" description="Helical" evidence="1">
    <location>
        <begin position="16"/>
        <end position="39"/>
    </location>
</feature>
<dbReference type="Pfam" id="PF12679">
    <property type="entry name" value="ABC2_membrane_2"/>
    <property type="match status" value="1"/>
</dbReference>
<feature type="transmembrane region" description="Helical" evidence="1">
    <location>
        <begin position="231"/>
        <end position="251"/>
    </location>
</feature>
<dbReference type="Proteomes" id="UP001197974">
    <property type="component" value="Chromosome"/>
</dbReference>
<keyword evidence="1" id="KW-1133">Transmembrane helix</keyword>
<evidence type="ECO:0000313" key="3">
    <source>
        <dbReference type="Proteomes" id="UP001197974"/>
    </source>
</evidence>
<keyword evidence="1" id="KW-0812">Transmembrane</keyword>
<reference evidence="2 3" key="1">
    <citation type="submission" date="2023-06" db="EMBL/GenBank/DDBJ databases">
        <title>Five Gram-positive bacteria isolated from mangrove sediments in Shenzhen, Guangdong, China.</title>
        <authorList>
            <person name="Yu S."/>
            <person name="Zheng W."/>
            <person name="Huang Y."/>
        </authorList>
    </citation>
    <scope>NUCLEOTIDE SEQUENCE [LARGE SCALE GENOMIC DNA]</scope>
    <source>
        <strain evidence="2 3">SaN35-3</strain>
    </source>
</reference>
<dbReference type="EMBL" id="CP129013">
    <property type="protein sequence ID" value="WLR42422.1"/>
    <property type="molecule type" value="Genomic_DNA"/>
</dbReference>
<name>A0ABY9JVD2_9BACI</name>
<dbReference type="PANTHER" id="PTHR37305:SF1">
    <property type="entry name" value="MEMBRANE PROTEIN"/>
    <property type="match status" value="1"/>
</dbReference>
<proteinExistence type="predicted"/>
<protein>
    <submittedName>
        <fullName evidence="2">ABC transporter permease</fullName>
    </submittedName>
</protein>
<dbReference type="RefSeq" id="WP_226542916.1">
    <property type="nucleotide sequence ID" value="NZ_CP129013.1"/>
</dbReference>
<accession>A0ABY9JVD2</accession>
<feature type="transmembrane region" description="Helical" evidence="1">
    <location>
        <begin position="197"/>
        <end position="219"/>
    </location>
</feature>
<organism evidence="2 3">
    <name type="scientific">Bacillus carboniphilus</name>
    <dbReference type="NCBI Taxonomy" id="86663"/>
    <lineage>
        <taxon>Bacteria</taxon>
        <taxon>Bacillati</taxon>
        <taxon>Bacillota</taxon>
        <taxon>Bacilli</taxon>
        <taxon>Bacillales</taxon>
        <taxon>Bacillaceae</taxon>
        <taxon>Bacillus</taxon>
    </lineage>
</organism>
<sequence length="311" mass="34958">MVNLIANEWIKIFKRVGTYVMIGLVLLVICAFVAGMVYFEGMQTQEEQLDWRVELQSENQMLEENAEYDDYSLEQLKINEYRLENNIPPVNETTAWTFMGENANVLSFAGLFTIIIAAGIVASEFSWGTIKVLLIRPVSRFKILLSKYITVVLFGIVITAIVFVFSGLLGLLFFGTGDSTSNVHLAYSNGEVVEQSIFLHIVKSYLFNSIDILMVMTMAFMISSAFRSSSLAIGLSIFLLIAGGNITFILSQKFDFAKYSLFANTNLTQYFNGTPLVEGMTLPFSITMLLIYFVIFQVVAFAVFMKRDVSI</sequence>
<keyword evidence="1" id="KW-0472">Membrane</keyword>
<feature type="transmembrane region" description="Helical" evidence="1">
    <location>
        <begin position="105"/>
        <end position="127"/>
    </location>
</feature>
<feature type="transmembrane region" description="Helical" evidence="1">
    <location>
        <begin position="148"/>
        <end position="177"/>
    </location>
</feature>
<feature type="transmembrane region" description="Helical" evidence="1">
    <location>
        <begin position="284"/>
        <end position="305"/>
    </location>
</feature>
<gene>
    <name evidence="2" type="ORF">LC087_17230</name>
</gene>